<keyword evidence="4" id="KW-0067">ATP-binding</keyword>
<dbReference type="Pfam" id="PF00005">
    <property type="entry name" value="ABC_tran"/>
    <property type="match status" value="1"/>
</dbReference>
<dbReference type="SUPFAM" id="SSF52540">
    <property type="entry name" value="P-loop containing nucleoside triphosphate hydrolases"/>
    <property type="match status" value="1"/>
</dbReference>
<dbReference type="InterPro" id="IPR017871">
    <property type="entry name" value="ABC_transporter-like_CS"/>
</dbReference>
<dbReference type="SMART" id="SM00382">
    <property type="entry name" value="AAA"/>
    <property type="match status" value="1"/>
</dbReference>
<feature type="region of interest" description="Disordered" evidence="5">
    <location>
        <begin position="130"/>
        <end position="163"/>
    </location>
</feature>
<dbReference type="InterPro" id="IPR050153">
    <property type="entry name" value="Metal_Ion_Import_ABC"/>
</dbReference>
<evidence type="ECO:0000256" key="1">
    <source>
        <dbReference type="ARBA" id="ARBA00005417"/>
    </source>
</evidence>
<feature type="compositionally biased region" description="Low complexity" evidence="5">
    <location>
        <begin position="139"/>
        <end position="160"/>
    </location>
</feature>
<gene>
    <name evidence="7" type="ordered locus">Tmar_0556</name>
</gene>
<dbReference type="InterPro" id="IPR003593">
    <property type="entry name" value="AAA+_ATPase"/>
</dbReference>
<dbReference type="Proteomes" id="UP000008915">
    <property type="component" value="Chromosome"/>
</dbReference>
<reference evidence="7 8" key="1">
    <citation type="journal article" date="2010" name="Stand. Genomic Sci.">
        <title>Complete genome sequence of Thermaerobacter marianensis type strain (7p75a).</title>
        <authorList>
            <person name="Han C."/>
            <person name="Gu W."/>
            <person name="Zhang X."/>
            <person name="Lapidus A."/>
            <person name="Nolan M."/>
            <person name="Copeland A."/>
            <person name="Lucas S."/>
            <person name="Del Rio T.G."/>
            <person name="Tice H."/>
            <person name="Cheng J.F."/>
            <person name="Tapia R."/>
            <person name="Goodwin L."/>
            <person name="Pitluck S."/>
            <person name="Pagani I."/>
            <person name="Ivanova N."/>
            <person name="Mavromatis K."/>
            <person name="Mikhailova N."/>
            <person name="Pati A."/>
            <person name="Chen A."/>
            <person name="Palaniappan K."/>
            <person name="Land M."/>
            <person name="Hauser L."/>
            <person name="Chang Y.J."/>
            <person name="Jeffries C.D."/>
            <person name="Schneider S."/>
            <person name="Rohde M."/>
            <person name="Goker M."/>
            <person name="Pukall R."/>
            <person name="Woyke T."/>
            <person name="Bristow J."/>
            <person name="Eisen J.A."/>
            <person name="Markowitz V."/>
            <person name="Hugenholtz P."/>
            <person name="Kyrpides N.C."/>
            <person name="Klenk H.P."/>
            <person name="Detter J.C."/>
        </authorList>
    </citation>
    <scope>NUCLEOTIDE SEQUENCE [LARGE SCALE GENOMIC DNA]</scope>
    <source>
        <strain evidence="8">ATCC 700841 / DSM 12885 / JCM 10246 / 7p75a</strain>
    </source>
</reference>
<dbReference type="eggNOG" id="COG1121">
    <property type="taxonomic scope" value="Bacteria"/>
</dbReference>
<dbReference type="STRING" id="644966.Tmar_0556"/>
<dbReference type="Gene3D" id="3.40.50.300">
    <property type="entry name" value="P-loop containing nucleotide triphosphate hydrolases"/>
    <property type="match status" value="1"/>
</dbReference>
<dbReference type="PANTHER" id="PTHR42734:SF17">
    <property type="entry name" value="METAL TRANSPORT SYSTEM ATP-BINDING PROTEIN TM_0124-RELATED"/>
    <property type="match status" value="1"/>
</dbReference>
<reference evidence="8" key="2">
    <citation type="journal article" date="2010" name="Stand. Genomic Sci.">
        <title>Complete genome sequence of Thermaerobacter marianensis type strain (7p75aT).</title>
        <authorList>
            <person name="Han C."/>
            <person name="Gu W."/>
            <person name="Zhang X."/>
            <person name="Lapidus A."/>
            <person name="Nolan M."/>
            <person name="Copeland A."/>
            <person name="Lucas S."/>
            <person name="Glavina Del Rio T."/>
            <person name="Tice H."/>
            <person name="Cheng J."/>
            <person name="Tapia R."/>
            <person name="Goodwin L."/>
            <person name="Pitluck S."/>
            <person name="Pagani I."/>
            <person name="Ivanova N."/>
            <person name="Mavromatis K."/>
            <person name="Mikhailova N."/>
            <person name="Pati A."/>
            <person name="Chen A."/>
            <person name="Palaniappan K."/>
            <person name="Land M."/>
            <person name="Hauser L."/>
            <person name="Chang Y."/>
            <person name="Jeffries C."/>
            <person name="Schneider S."/>
            <person name="Rohde M."/>
            <person name="Goker M."/>
            <person name="Pukall R."/>
            <person name="Woyke T."/>
            <person name="Bristow J."/>
            <person name="Eisen J."/>
            <person name="Markowitz V."/>
            <person name="Hugenholtz P."/>
            <person name="Kyrpides N."/>
            <person name="Klenk H."/>
            <person name="Detter J."/>
        </authorList>
    </citation>
    <scope>NUCLEOTIDE SEQUENCE [LARGE SCALE GENOMIC DNA]</scope>
    <source>
        <strain evidence="8">ATCC 700841 / DSM 12885 / JCM 10246 / 7p75a</strain>
    </source>
</reference>
<evidence type="ECO:0000256" key="2">
    <source>
        <dbReference type="ARBA" id="ARBA00022448"/>
    </source>
</evidence>
<keyword evidence="8" id="KW-1185">Reference proteome</keyword>
<keyword evidence="3" id="KW-0547">Nucleotide-binding</keyword>
<dbReference type="GO" id="GO:0005524">
    <property type="term" value="F:ATP binding"/>
    <property type="evidence" value="ECO:0007669"/>
    <property type="project" value="UniProtKB-KW"/>
</dbReference>
<dbReference type="GO" id="GO:0016887">
    <property type="term" value="F:ATP hydrolysis activity"/>
    <property type="evidence" value="ECO:0007669"/>
    <property type="project" value="InterPro"/>
</dbReference>
<dbReference type="AlphaFoldDB" id="E6SHB3"/>
<evidence type="ECO:0000259" key="6">
    <source>
        <dbReference type="PROSITE" id="PS50893"/>
    </source>
</evidence>
<organism evidence="7 8">
    <name type="scientific">Thermaerobacter marianensis (strain ATCC 700841 / DSM 12885 / JCM 10246 / 7p75a)</name>
    <dbReference type="NCBI Taxonomy" id="644966"/>
    <lineage>
        <taxon>Bacteria</taxon>
        <taxon>Bacillati</taxon>
        <taxon>Bacillota</taxon>
        <taxon>Clostridia</taxon>
        <taxon>Eubacteriales</taxon>
        <taxon>Clostridiales Family XVII. Incertae Sedis</taxon>
        <taxon>Thermaerobacter</taxon>
    </lineage>
</organism>
<dbReference type="PANTHER" id="PTHR42734">
    <property type="entry name" value="METAL TRANSPORT SYSTEM ATP-BINDING PROTEIN TM_0124-RELATED"/>
    <property type="match status" value="1"/>
</dbReference>
<evidence type="ECO:0000256" key="3">
    <source>
        <dbReference type="ARBA" id="ARBA00022741"/>
    </source>
</evidence>
<feature type="region of interest" description="Disordered" evidence="5">
    <location>
        <begin position="1"/>
        <end position="24"/>
    </location>
</feature>
<proteinExistence type="inferred from homology"/>
<dbReference type="RefSeq" id="WP_013494982.1">
    <property type="nucleotide sequence ID" value="NC_014831.1"/>
</dbReference>
<dbReference type="InterPro" id="IPR003439">
    <property type="entry name" value="ABC_transporter-like_ATP-bd"/>
</dbReference>
<dbReference type="PROSITE" id="PS00211">
    <property type="entry name" value="ABC_TRANSPORTER_1"/>
    <property type="match status" value="1"/>
</dbReference>
<evidence type="ECO:0000313" key="8">
    <source>
        <dbReference type="Proteomes" id="UP000008915"/>
    </source>
</evidence>
<name>E6SHB3_THEM7</name>
<sequence>MAAVREERARQSTVGGTAGPERPGAPAVVELADVAFAYGPEPVLEGVSLTVRRGEFLGLVGPNGSGKTTLLRILLGLEEPTRGRARLFGQDVRSFRQWWRVGYVPQRPAALAGGFPATVEEVVATGLVAAGGRPGHGPAPGTRTGRPAHRPGPSAGGRPAPRSPREALALVGLEHLARRPIGRLSGGQQQRVFLARALVSRPELLVLDEPLEGVDAATQDRFYRLVRELREREGLTVIMVSHDIGVVSAEVTTLACLNRRLFFHGAPEQLEPGAMAELYGFPVTTVHHRH</sequence>
<protein>
    <submittedName>
        <fullName evidence="7">ABC transporter related protein</fullName>
    </submittedName>
</protein>
<dbReference type="InterPro" id="IPR027417">
    <property type="entry name" value="P-loop_NTPase"/>
</dbReference>
<dbReference type="HOGENOM" id="CLU_000604_1_11_9"/>
<dbReference type="KEGG" id="tmr:Tmar_0556"/>
<dbReference type="CDD" id="cd03235">
    <property type="entry name" value="ABC_Metallic_Cations"/>
    <property type="match status" value="1"/>
</dbReference>
<dbReference type="EMBL" id="CP002344">
    <property type="protein sequence ID" value="ADU50677.1"/>
    <property type="molecule type" value="Genomic_DNA"/>
</dbReference>
<dbReference type="PROSITE" id="PS50893">
    <property type="entry name" value="ABC_TRANSPORTER_2"/>
    <property type="match status" value="1"/>
</dbReference>
<evidence type="ECO:0000256" key="5">
    <source>
        <dbReference type="SAM" id="MobiDB-lite"/>
    </source>
</evidence>
<evidence type="ECO:0000256" key="4">
    <source>
        <dbReference type="ARBA" id="ARBA00022840"/>
    </source>
</evidence>
<feature type="compositionally biased region" description="Basic and acidic residues" evidence="5">
    <location>
        <begin position="1"/>
        <end position="10"/>
    </location>
</feature>
<accession>E6SHB3</accession>
<keyword evidence="2" id="KW-0813">Transport</keyword>
<feature type="domain" description="ABC transporter" evidence="6">
    <location>
        <begin position="29"/>
        <end position="283"/>
    </location>
</feature>
<comment type="similarity">
    <text evidence="1">Belongs to the ABC transporter superfamily.</text>
</comment>
<evidence type="ECO:0000313" key="7">
    <source>
        <dbReference type="EMBL" id="ADU50677.1"/>
    </source>
</evidence>